<sequence length="143" mass="15314">MLVAFVLVLLIVFGILAPVLSWLFRLEPSASAVRNFAPLLLFVCGLSFYFGGMAAAFKAPGRHLLHGTLVAPVAFVISPVVNLLIGKTPFPGLDSVGAVLLAVAFLAVSTAAAYVGARRGQALQAHNESVLRRMRRMRRTNRA</sequence>
<feature type="transmembrane region" description="Helical" evidence="1">
    <location>
        <begin position="37"/>
        <end position="57"/>
    </location>
</feature>
<accession>A0A6J4QPP5</accession>
<evidence type="ECO:0000256" key="1">
    <source>
        <dbReference type="SAM" id="Phobius"/>
    </source>
</evidence>
<keyword evidence="1" id="KW-1133">Transmembrane helix</keyword>
<proteinExistence type="predicted"/>
<keyword evidence="1" id="KW-0812">Transmembrane</keyword>
<reference evidence="2" key="1">
    <citation type="submission" date="2020-02" db="EMBL/GenBank/DDBJ databases">
        <authorList>
            <person name="Meier V. D."/>
        </authorList>
    </citation>
    <scope>NUCLEOTIDE SEQUENCE</scope>
    <source>
        <strain evidence="2">AVDCRST_MAG01</strain>
    </source>
</reference>
<dbReference type="AlphaFoldDB" id="A0A6J4QPP5"/>
<keyword evidence="1" id="KW-0472">Membrane</keyword>
<feature type="transmembrane region" description="Helical" evidence="1">
    <location>
        <begin position="64"/>
        <end position="85"/>
    </location>
</feature>
<evidence type="ECO:0000313" key="2">
    <source>
        <dbReference type="EMBL" id="CAA9451136.1"/>
    </source>
</evidence>
<gene>
    <name evidence="2" type="ORF">AVDCRST_MAG01-01-4599</name>
</gene>
<name>A0A6J4QPP5_9ACTN</name>
<feature type="transmembrane region" description="Helical" evidence="1">
    <location>
        <begin position="97"/>
        <end position="117"/>
    </location>
</feature>
<dbReference type="EMBL" id="CADCUW010000599">
    <property type="protein sequence ID" value="CAA9451136.1"/>
    <property type="molecule type" value="Genomic_DNA"/>
</dbReference>
<organism evidence="2">
    <name type="scientific">uncultured Rubrobacteraceae bacterium</name>
    <dbReference type="NCBI Taxonomy" id="349277"/>
    <lineage>
        <taxon>Bacteria</taxon>
        <taxon>Bacillati</taxon>
        <taxon>Actinomycetota</taxon>
        <taxon>Rubrobacteria</taxon>
        <taxon>Rubrobacterales</taxon>
        <taxon>Rubrobacteraceae</taxon>
        <taxon>environmental samples</taxon>
    </lineage>
</organism>
<protein>
    <submittedName>
        <fullName evidence="2">Uncharacterized protein</fullName>
    </submittedName>
</protein>